<keyword evidence="4 8" id="KW-0479">Metal-binding</keyword>
<dbReference type="PROSITE" id="PS00903">
    <property type="entry name" value="CYT_DCMP_DEAMINASES_1"/>
    <property type="match status" value="1"/>
</dbReference>
<dbReference type="EC" id="3.5.4.33" evidence="8"/>
<comment type="similarity">
    <text evidence="1">Belongs to the cytidine and deoxycytidylate deaminase family. ADAT2 subfamily.</text>
</comment>
<evidence type="ECO:0000256" key="1">
    <source>
        <dbReference type="ARBA" id="ARBA00010669"/>
    </source>
</evidence>
<keyword evidence="5 8" id="KW-0378">Hydrolase</keyword>
<dbReference type="RefSeq" id="WP_128210751.1">
    <property type="nucleotide sequence ID" value="NZ_CP025746.1"/>
</dbReference>
<dbReference type="Proteomes" id="UP000286268">
    <property type="component" value="Chromosome"/>
</dbReference>
<dbReference type="InterPro" id="IPR016192">
    <property type="entry name" value="APOBEC/CMP_deaminase_Zn-bd"/>
</dbReference>
<sequence>MFMNFMEEAVKEAVIAKELGEVPVGAVIVKNDVIIGRGHNLRETNNSPLAHAEILAIEEACKNIDSWRLNGCELYVTLEPCVMCAGAIIQSRISKLHIGTFDPSGGACGSVIDLVQNRNLSFFVDVTWCYDERCSTIITDFFKERRKK</sequence>
<name>A0A3R5U6Y7_9CLOT</name>
<dbReference type="OrthoDB" id="9802676at2"/>
<proteinExistence type="inferred from homology"/>
<dbReference type="GO" id="GO:0052717">
    <property type="term" value="F:tRNA-specific adenosine-34 deaminase activity"/>
    <property type="evidence" value="ECO:0007669"/>
    <property type="project" value="UniProtKB-UniRule"/>
</dbReference>
<evidence type="ECO:0000313" key="10">
    <source>
        <dbReference type="EMBL" id="QAA30300.1"/>
    </source>
</evidence>
<evidence type="ECO:0000256" key="8">
    <source>
        <dbReference type="HAMAP-Rule" id="MF_00972"/>
    </source>
</evidence>
<evidence type="ECO:0000256" key="4">
    <source>
        <dbReference type="ARBA" id="ARBA00022723"/>
    </source>
</evidence>
<comment type="subunit">
    <text evidence="2 8">Homodimer.</text>
</comment>
<dbReference type="SUPFAM" id="SSF53927">
    <property type="entry name" value="Cytidine deaminase-like"/>
    <property type="match status" value="1"/>
</dbReference>
<dbReference type="EMBL" id="CP025746">
    <property type="protein sequence ID" value="QAA30300.1"/>
    <property type="molecule type" value="Genomic_DNA"/>
</dbReference>
<evidence type="ECO:0000256" key="3">
    <source>
        <dbReference type="ARBA" id="ARBA00022694"/>
    </source>
</evidence>
<feature type="domain" description="CMP/dCMP-type deaminase" evidence="9">
    <location>
        <begin position="1"/>
        <end position="122"/>
    </location>
</feature>
<dbReference type="GO" id="GO:0002100">
    <property type="term" value="P:tRNA wobble adenosine to inosine editing"/>
    <property type="evidence" value="ECO:0007669"/>
    <property type="project" value="UniProtKB-UniRule"/>
</dbReference>
<protein>
    <recommendedName>
        <fullName evidence="8">tRNA-specific adenosine deaminase</fullName>
        <ecNumber evidence="8">3.5.4.33</ecNumber>
    </recommendedName>
</protein>
<evidence type="ECO:0000259" key="9">
    <source>
        <dbReference type="PROSITE" id="PS51747"/>
    </source>
</evidence>
<keyword evidence="3 8" id="KW-0819">tRNA processing</keyword>
<feature type="active site" description="Proton donor" evidence="8">
    <location>
        <position position="53"/>
    </location>
</feature>
<dbReference type="CDD" id="cd01285">
    <property type="entry name" value="nucleoside_deaminase"/>
    <property type="match status" value="1"/>
</dbReference>
<feature type="binding site" evidence="8">
    <location>
        <position position="51"/>
    </location>
    <ligand>
        <name>Zn(2+)</name>
        <dbReference type="ChEBI" id="CHEBI:29105"/>
        <note>catalytic</note>
    </ligand>
</feature>
<reference evidence="10 11" key="1">
    <citation type="submission" date="2018-01" db="EMBL/GenBank/DDBJ databases">
        <title>Genome Sequencing and Assembly of Anaerobacter polyendosporus strain CT4.</title>
        <authorList>
            <person name="Tachaapaikoon C."/>
            <person name="Sutheeworapong S."/>
            <person name="Jenjaroenpun P."/>
            <person name="Wongsurawat T."/>
            <person name="Nookeaw I."/>
            <person name="Cheawchanlertfa P."/>
            <person name="Kosugi A."/>
            <person name="Cheevadhanarak S."/>
            <person name="Ratanakhanokchai K."/>
        </authorList>
    </citation>
    <scope>NUCLEOTIDE SEQUENCE [LARGE SCALE GENOMIC DNA]</scope>
    <source>
        <strain evidence="10 11">CT4</strain>
    </source>
</reference>
<comment type="cofactor">
    <cofactor evidence="8">
        <name>Zn(2+)</name>
        <dbReference type="ChEBI" id="CHEBI:29105"/>
    </cofactor>
    <text evidence="8">Binds 1 zinc ion per subunit.</text>
</comment>
<comment type="function">
    <text evidence="8">Catalyzes the deamination of adenosine to inosine at the wobble position 34 of tRNA(Arg2).</text>
</comment>
<evidence type="ECO:0000256" key="7">
    <source>
        <dbReference type="ARBA" id="ARBA00048045"/>
    </source>
</evidence>
<dbReference type="PANTHER" id="PTHR11079:SF202">
    <property type="entry name" value="TRNA-SPECIFIC ADENOSINE DEAMINASE"/>
    <property type="match status" value="1"/>
</dbReference>
<dbReference type="KEGG" id="cmah:C1I91_00590"/>
<dbReference type="InterPro" id="IPR028883">
    <property type="entry name" value="tRNA_aden_deaminase"/>
</dbReference>
<gene>
    <name evidence="8" type="primary">tadA</name>
    <name evidence="10" type="ORF">C1I91_00590</name>
</gene>
<comment type="catalytic activity">
    <reaction evidence="7 8">
        <text>adenosine(34) in tRNA + H2O + H(+) = inosine(34) in tRNA + NH4(+)</text>
        <dbReference type="Rhea" id="RHEA:43168"/>
        <dbReference type="Rhea" id="RHEA-COMP:10373"/>
        <dbReference type="Rhea" id="RHEA-COMP:10374"/>
        <dbReference type="ChEBI" id="CHEBI:15377"/>
        <dbReference type="ChEBI" id="CHEBI:15378"/>
        <dbReference type="ChEBI" id="CHEBI:28938"/>
        <dbReference type="ChEBI" id="CHEBI:74411"/>
        <dbReference type="ChEBI" id="CHEBI:82852"/>
        <dbReference type="EC" id="3.5.4.33"/>
    </reaction>
</comment>
<accession>A0A3R5U6Y7</accession>
<dbReference type="InterPro" id="IPR002125">
    <property type="entry name" value="CMP_dCMP_dom"/>
</dbReference>
<dbReference type="Pfam" id="PF00383">
    <property type="entry name" value="dCMP_cyt_deam_1"/>
    <property type="match status" value="1"/>
</dbReference>
<dbReference type="PROSITE" id="PS51747">
    <property type="entry name" value="CYT_DCMP_DEAMINASES_2"/>
    <property type="match status" value="1"/>
</dbReference>
<keyword evidence="11" id="KW-1185">Reference proteome</keyword>
<feature type="binding site" evidence="8">
    <location>
        <position position="81"/>
    </location>
    <ligand>
        <name>Zn(2+)</name>
        <dbReference type="ChEBI" id="CHEBI:29105"/>
        <note>catalytic</note>
    </ligand>
</feature>
<keyword evidence="6 8" id="KW-0862">Zinc</keyword>
<evidence type="ECO:0000313" key="11">
    <source>
        <dbReference type="Proteomes" id="UP000286268"/>
    </source>
</evidence>
<dbReference type="Gene3D" id="3.40.140.10">
    <property type="entry name" value="Cytidine Deaminase, domain 2"/>
    <property type="match status" value="1"/>
</dbReference>
<dbReference type="InterPro" id="IPR016193">
    <property type="entry name" value="Cytidine_deaminase-like"/>
</dbReference>
<dbReference type="AlphaFoldDB" id="A0A3R5U6Y7"/>
<evidence type="ECO:0000256" key="5">
    <source>
        <dbReference type="ARBA" id="ARBA00022801"/>
    </source>
</evidence>
<evidence type="ECO:0000256" key="2">
    <source>
        <dbReference type="ARBA" id="ARBA00011738"/>
    </source>
</evidence>
<evidence type="ECO:0000256" key="6">
    <source>
        <dbReference type="ARBA" id="ARBA00022833"/>
    </source>
</evidence>
<organism evidence="10 11">
    <name type="scientific">Clostridium manihotivorum</name>
    <dbReference type="NCBI Taxonomy" id="2320868"/>
    <lineage>
        <taxon>Bacteria</taxon>
        <taxon>Bacillati</taxon>
        <taxon>Bacillota</taxon>
        <taxon>Clostridia</taxon>
        <taxon>Eubacteriales</taxon>
        <taxon>Clostridiaceae</taxon>
        <taxon>Clostridium</taxon>
    </lineage>
</organism>
<dbReference type="HAMAP" id="MF_00972">
    <property type="entry name" value="tRNA_aden_deaminase"/>
    <property type="match status" value="1"/>
</dbReference>
<dbReference type="GO" id="GO:0008270">
    <property type="term" value="F:zinc ion binding"/>
    <property type="evidence" value="ECO:0007669"/>
    <property type="project" value="UniProtKB-UniRule"/>
</dbReference>
<feature type="binding site" evidence="8">
    <location>
        <position position="84"/>
    </location>
    <ligand>
        <name>Zn(2+)</name>
        <dbReference type="ChEBI" id="CHEBI:29105"/>
        <note>catalytic</note>
    </ligand>
</feature>
<dbReference type="PANTHER" id="PTHR11079">
    <property type="entry name" value="CYTOSINE DEAMINASE FAMILY MEMBER"/>
    <property type="match status" value="1"/>
</dbReference>